<dbReference type="PROSITE" id="PS00028">
    <property type="entry name" value="ZINC_FINGER_C2H2_1"/>
    <property type="match status" value="1"/>
</dbReference>
<reference evidence="4" key="1">
    <citation type="journal article" date="2023" name="Science">
        <title>Genome structures resolve the early diversification of teleost fishes.</title>
        <authorList>
            <person name="Parey E."/>
            <person name="Louis A."/>
            <person name="Montfort J."/>
            <person name="Bouchez O."/>
            <person name="Roques C."/>
            <person name="Iampietro C."/>
            <person name="Lluch J."/>
            <person name="Castinel A."/>
            <person name="Donnadieu C."/>
            <person name="Desvignes T."/>
            <person name="Floi Bucao C."/>
            <person name="Jouanno E."/>
            <person name="Wen M."/>
            <person name="Mejri S."/>
            <person name="Dirks R."/>
            <person name="Jansen H."/>
            <person name="Henkel C."/>
            <person name="Chen W.J."/>
            <person name="Zahm M."/>
            <person name="Cabau C."/>
            <person name="Klopp C."/>
            <person name="Thompson A.W."/>
            <person name="Robinson-Rechavi M."/>
            <person name="Braasch I."/>
            <person name="Lecointre G."/>
            <person name="Bobe J."/>
            <person name="Postlethwait J.H."/>
            <person name="Berthelot C."/>
            <person name="Roest Crollius H."/>
            <person name="Guiguen Y."/>
        </authorList>
    </citation>
    <scope>NUCLEOTIDE SEQUENCE</scope>
    <source>
        <strain evidence="4">NC1722</strain>
    </source>
</reference>
<evidence type="ECO:0000313" key="4">
    <source>
        <dbReference type="EMBL" id="KAJ8388956.1"/>
    </source>
</evidence>
<accession>A0AAD7RTZ8</accession>
<organism evidence="4 5">
    <name type="scientific">Aldrovandia affinis</name>
    <dbReference type="NCBI Taxonomy" id="143900"/>
    <lineage>
        <taxon>Eukaryota</taxon>
        <taxon>Metazoa</taxon>
        <taxon>Chordata</taxon>
        <taxon>Craniata</taxon>
        <taxon>Vertebrata</taxon>
        <taxon>Euteleostomi</taxon>
        <taxon>Actinopterygii</taxon>
        <taxon>Neopterygii</taxon>
        <taxon>Teleostei</taxon>
        <taxon>Notacanthiformes</taxon>
        <taxon>Halosauridae</taxon>
        <taxon>Aldrovandia</taxon>
    </lineage>
</organism>
<keyword evidence="1" id="KW-0863">Zinc-finger</keyword>
<proteinExistence type="predicted"/>
<feature type="compositionally biased region" description="Polar residues" evidence="2">
    <location>
        <begin position="778"/>
        <end position="798"/>
    </location>
</feature>
<feature type="compositionally biased region" description="Pro residues" evidence="2">
    <location>
        <begin position="530"/>
        <end position="541"/>
    </location>
</feature>
<feature type="region of interest" description="Disordered" evidence="2">
    <location>
        <begin position="758"/>
        <end position="798"/>
    </location>
</feature>
<dbReference type="AlphaFoldDB" id="A0AAD7RTZ8"/>
<keyword evidence="1" id="KW-0862">Zinc</keyword>
<dbReference type="Proteomes" id="UP001221898">
    <property type="component" value="Unassembled WGS sequence"/>
</dbReference>
<comment type="caution">
    <text evidence="4">The sequence shown here is derived from an EMBL/GenBank/DDBJ whole genome shotgun (WGS) entry which is preliminary data.</text>
</comment>
<feature type="compositionally biased region" description="Basic and acidic residues" evidence="2">
    <location>
        <begin position="8"/>
        <end position="21"/>
    </location>
</feature>
<evidence type="ECO:0000259" key="3">
    <source>
        <dbReference type="PROSITE" id="PS50157"/>
    </source>
</evidence>
<evidence type="ECO:0000313" key="5">
    <source>
        <dbReference type="Proteomes" id="UP001221898"/>
    </source>
</evidence>
<keyword evidence="1" id="KW-0479">Metal-binding</keyword>
<keyword evidence="5" id="KW-1185">Reference proteome</keyword>
<dbReference type="InterPro" id="IPR013087">
    <property type="entry name" value="Znf_C2H2_type"/>
</dbReference>
<protein>
    <recommendedName>
        <fullName evidence="3">C2H2-type domain-containing protein</fullName>
    </recommendedName>
</protein>
<name>A0AAD7RTZ8_9TELE</name>
<feature type="compositionally biased region" description="Low complexity" evidence="2">
    <location>
        <begin position="490"/>
        <end position="503"/>
    </location>
</feature>
<feature type="region of interest" description="Disordered" evidence="2">
    <location>
        <begin position="84"/>
        <end position="119"/>
    </location>
</feature>
<feature type="compositionally biased region" description="Low complexity" evidence="2">
    <location>
        <begin position="228"/>
        <end position="238"/>
    </location>
</feature>
<evidence type="ECO:0000256" key="2">
    <source>
        <dbReference type="SAM" id="MobiDB-lite"/>
    </source>
</evidence>
<evidence type="ECO:0000256" key="1">
    <source>
        <dbReference type="PROSITE-ProRule" id="PRU00042"/>
    </source>
</evidence>
<feature type="region of interest" description="Disordered" evidence="2">
    <location>
        <begin position="639"/>
        <end position="658"/>
    </location>
</feature>
<dbReference type="EMBL" id="JAINUG010000188">
    <property type="protein sequence ID" value="KAJ8388956.1"/>
    <property type="molecule type" value="Genomic_DNA"/>
</dbReference>
<feature type="region of interest" description="Disordered" evidence="2">
    <location>
        <begin position="1"/>
        <end position="21"/>
    </location>
</feature>
<feature type="compositionally biased region" description="Pro residues" evidence="2">
    <location>
        <begin position="507"/>
        <end position="522"/>
    </location>
</feature>
<gene>
    <name evidence="4" type="ORF">AAFF_G00125170</name>
</gene>
<feature type="region of interest" description="Disordered" evidence="2">
    <location>
        <begin position="424"/>
        <end position="445"/>
    </location>
</feature>
<dbReference type="GO" id="GO:0008270">
    <property type="term" value="F:zinc ion binding"/>
    <property type="evidence" value="ECO:0007669"/>
    <property type="project" value="UniProtKB-KW"/>
</dbReference>
<feature type="compositionally biased region" description="Polar residues" evidence="2">
    <location>
        <begin position="587"/>
        <end position="610"/>
    </location>
</feature>
<feature type="region of interest" description="Disordered" evidence="2">
    <location>
        <begin position="294"/>
        <end position="320"/>
    </location>
</feature>
<feature type="domain" description="C2H2-type" evidence="3">
    <location>
        <begin position="42"/>
        <end position="65"/>
    </location>
</feature>
<feature type="region of interest" description="Disordered" evidence="2">
    <location>
        <begin position="195"/>
        <end position="239"/>
    </location>
</feature>
<feature type="region of interest" description="Disordered" evidence="2">
    <location>
        <begin position="458"/>
        <end position="622"/>
    </location>
</feature>
<dbReference type="PROSITE" id="PS50157">
    <property type="entry name" value="ZINC_FINGER_C2H2_2"/>
    <property type="match status" value="1"/>
</dbReference>
<feature type="compositionally biased region" description="Basic and acidic residues" evidence="2">
    <location>
        <begin position="766"/>
        <end position="776"/>
    </location>
</feature>
<sequence>MGSQNGGESRERTAAEKHSAAAAVKVERTFVLDENGESKELHPCKYCKKMFGTHTNMRRHQRRIHERHLLPKGVHRKGMLLQETQPQKQPSPPALEVSPNSSSPPIYVPSGDAEDEGDQEEEYMVDISSNISENLSLYIDGKILSTSAVSTCEVIEVDSGSAALFGLDAVIIRPDQLSHALKVETTTTCVVKEIPSQSTTKRRTTTPPLPPKIKTELESEPIMPSLTSSSSSSSSSSSLVGSLFPQPIETLAFQKEKNVYLSPKLKQLLQTQESHKPTVALITDGHRLGPPLSVTTLPAGSGRFKRRTASPPTSPQHSPVMKVEGLKSEVGVPFALKVPKLESHCSSPAWSMSSKDERDTMSPPGVDALKVSAVDWPASRSGGSSCNQQPLDLSNAVSKRSDGFIKGPGEVVLDLSMHRKPSTELEAKGGLAPQPLVKKKKPNTSMLEKVLMNEYAGLDMAGDEGQGMSSSPGTPSALETAPVTGPDAHSISPEELSSESPPSAQLHPPPSLTPVLMHPPSPCTSALGSPTPPPPVLPTAPSPLQLSMSSEPQPVCSPAESPLPVLSPKPPPRSIETYEEEAPASSELDSNASVQDENSDSGNVDSNVPSPSLVPNDYTLFPDPSVSHAALQACAVESLTGSEDQLSSASVTPSESSIDPLSIAHGSVVIECTVSVGSSESNVSAPLTVQENPLVVSTVGDVVILEQALTSVQHQPVSPPPPQSLEPPVLVASLPEPSASMRSTAVISENPPSLVLSPPTVLPSIVKEEPQHKEEPTNTEVSSARAWSSSGYHQQNYR</sequence>